<protein>
    <submittedName>
        <fullName evidence="1">Uncharacterized protein</fullName>
    </submittedName>
</protein>
<organism evidence="1 2">
    <name type="scientific">Corchorus capsularis</name>
    <name type="common">Jute</name>
    <dbReference type="NCBI Taxonomy" id="210143"/>
    <lineage>
        <taxon>Eukaryota</taxon>
        <taxon>Viridiplantae</taxon>
        <taxon>Streptophyta</taxon>
        <taxon>Embryophyta</taxon>
        <taxon>Tracheophyta</taxon>
        <taxon>Spermatophyta</taxon>
        <taxon>Magnoliopsida</taxon>
        <taxon>eudicotyledons</taxon>
        <taxon>Gunneridae</taxon>
        <taxon>Pentapetalae</taxon>
        <taxon>rosids</taxon>
        <taxon>malvids</taxon>
        <taxon>Malvales</taxon>
        <taxon>Malvaceae</taxon>
        <taxon>Grewioideae</taxon>
        <taxon>Apeibeae</taxon>
        <taxon>Corchorus</taxon>
    </lineage>
</organism>
<comment type="caution">
    <text evidence="1">The sequence shown here is derived from an EMBL/GenBank/DDBJ whole genome shotgun (WGS) entry which is preliminary data.</text>
</comment>
<evidence type="ECO:0000313" key="2">
    <source>
        <dbReference type="Proteomes" id="UP000188268"/>
    </source>
</evidence>
<dbReference type="SUPFAM" id="SSF52540">
    <property type="entry name" value="P-loop containing nucleoside triphosphate hydrolases"/>
    <property type="match status" value="1"/>
</dbReference>
<feature type="non-terminal residue" evidence="1">
    <location>
        <position position="69"/>
    </location>
</feature>
<proteinExistence type="predicted"/>
<reference evidence="1 2" key="1">
    <citation type="submission" date="2013-09" db="EMBL/GenBank/DDBJ databases">
        <title>Corchorus capsularis genome sequencing.</title>
        <authorList>
            <person name="Alam M."/>
            <person name="Haque M.S."/>
            <person name="Islam M.S."/>
            <person name="Emdad E.M."/>
            <person name="Islam M.M."/>
            <person name="Ahmed B."/>
            <person name="Halim A."/>
            <person name="Hossen Q.M.M."/>
            <person name="Hossain M.Z."/>
            <person name="Ahmed R."/>
            <person name="Khan M.M."/>
            <person name="Islam R."/>
            <person name="Rashid M.M."/>
            <person name="Khan S.A."/>
            <person name="Rahman M.S."/>
            <person name="Alam M."/>
        </authorList>
    </citation>
    <scope>NUCLEOTIDE SEQUENCE [LARGE SCALE GENOMIC DNA]</scope>
    <source>
        <strain evidence="2">cv. CVL-1</strain>
        <tissue evidence="1">Whole seedling</tissue>
    </source>
</reference>
<dbReference type="Proteomes" id="UP000188268">
    <property type="component" value="Unassembled WGS sequence"/>
</dbReference>
<dbReference type="STRING" id="210143.A0A1R3HGR9"/>
<dbReference type="OrthoDB" id="2405412at2759"/>
<sequence length="69" mass="7433">MASMSEPANSTVSIYISEERSEAADSIAYDSVTSPPPVAFICGAKNSGKTTFSRHLLNVLLQSFLIEDH</sequence>
<dbReference type="Gramene" id="OMO69493">
    <property type="protein sequence ID" value="OMO69493"/>
    <property type="gene ID" value="CCACVL1_19466"/>
</dbReference>
<dbReference type="Gene3D" id="3.40.50.300">
    <property type="entry name" value="P-loop containing nucleotide triphosphate hydrolases"/>
    <property type="match status" value="1"/>
</dbReference>
<dbReference type="EMBL" id="AWWV01012007">
    <property type="protein sequence ID" value="OMO69493.1"/>
    <property type="molecule type" value="Genomic_DNA"/>
</dbReference>
<gene>
    <name evidence="1" type="ORF">CCACVL1_19466</name>
</gene>
<dbReference type="OMA" id="HDHSLPC"/>
<keyword evidence="2" id="KW-1185">Reference proteome</keyword>
<name>A0A1R3HGR9_COCAP</name>
<accession>A0A1R3HGR9</accession>
<dbReference type="AlphaFoldDB" id="A0A1R3HGR9"/>
<evidence type="ECO:0000313" key="1">
    <source>
        <dbReference type="EMBL" id="OMO69493.1"/>
    </source>
</evidence>
<dbReference type="InterPro" id="IPR027417">
    <property type="entry name" value="P-loop_NTPase"/>
</dbReference>